<evidence type="ECO:0000259" key="15">
    <source>
        <dbReference type="Pfam" id="PF01756"/>
    </source>
</evidence>
<dbReference type="AlphaFoldDB" id="A0AAE1LM97"/>
<dbReference type="GO" id="GO:0005777">
    <property type="term" value="C:peroxisome"/>
    <property type="evidence" value="ECO:0007669"/>
    <property type="project" value="UniProtKB-SubCell"/>
</dbReference>
<dbReference type="InterPro" id="IPR012258">
    <property type="entry name" value="Acyl-CoA_oxidase"/>
</dbReference>
<evidence type="ECO:0000256" key="12">
    <source>
        <dbReference type="PIRSR" id="PIRSR000168-1"/>
    </source>
</evidence>
<keyword evidence="9" id="KW-0443">Lipid metabolism</keyword>
<keyword evidence="5 11" id="KW-0285">Flavoprotein</keyword>
<evidence type="ECO:0000256" key="13">
    <source>
        <dbReference type="PIRSR" id="PIRSR000168-2"/>
    </source>
</evidence>
<sequence length="719" mass="80388">MFMIRRARVSIQKLRSVSTNLCSSSGSSDKKKTTPDMDLLKDFPPGPLDRYRQQASFDWKLLKVFMEDEKLVEFKWKVWKALEDDALFHHPVHTPSVDEQRSLAVKRMYKLKSMNLLTMEDILNDPRLPMVLFALLFQYEPSTAIKLSLTFDFFTNAIRGMGTGKHFEYIEAIEDGNIGGAFALTEIAHGTNVRGMRTVATYDPKSKEFVINTPDFEGAKCWVGNLGKCCTHIVLYAQLVTPDGQNHGLHSFVVPIRDTKTLLPFPGIIVGDLGEKIGLNGVDNGFILFENYRIPRDNLLNKNGDVSEDGKYVSPFKDPNKRFGASLGALSGGRVGICGLCVAYLVKAITIAVRYSGVRRQFGPTGSEEYPIIEYELQQYRLFPYLAAAYALSNFATWFQGVYSNFIIKSILGEKSDDQVDLGTEIHGVSSSGKPLCGWVARDGIQECRESCGGHGYLKMAGIGDLRNGNDANCTYEGENNVLVQQTSNWLLQIWKQLKETKSTPKSPLGSFSYIAQADQILLTHFMPRNVEEAYDMQSILNAYKWLVCYLLSSTEKKVSSLLASGKDAFTARNNSQVFYARTLSLAFIEHFVLDKMYEKASTKDQPTGQAAVLLKCCQLYGLWSLEKHLGTLYQGGYINGSKPAELIRQGILDLCAQLKPDAVALADGLAPPDFILNSVLGKADGNLYQNLQAALYQSPETFERPSWWKDVVQWKTKL</sequence>
<dbReference type="Pfam" id="PF01756">
    <property type="entry name" value="ACOX"/>
    <property type="match status" value="1"/>
</dbReference>
<feature type="domain" description="Acyl-CoA oxidase/dehydrogenase middle" evidence="16">
    <location>
        <begin position="181"/>
        <end position="291"/>
    </location>
</feature>
<name>A0AAE1LM97_9NEOP</name>
<evidence type="ECO:0000256" key="4">
    <source>
        <dbReference type="ARBA" id="ARBA00006288"/>
    </source>
</evidence>
<evidence type="ECO:0000313" key="18">
    <source>
        <dbReference type="EMBL" id="KAK3924903.1"/>
    </source>
</evidence>
<keyword evidence="19" id="KW-1185">Reference proteome</keyword>
<comment type="pathway">
    <text evidence="3">Lipid metabolism.</text>
</comment>
<dbReference type="Proteomes" id="UP001219518">
    <property type="component" value="Unassembled WGS sequence"/>
</dbReference>
<dbReference type="InterPro" id="IPR036250">
    <property type="entry name" value="AcylCo_DH-like_C"/>
</dbReference>
<gene>
    <name evidence="18" type="ORF">KUF71_013176</name>
</gene>
<dbReference type="Pfam" id="PF02770">
    <property type="entry name" value="Acyl-CoA_dh_M"/>
    <property type="match status" value="1"/>
</dbReference>
<dbReference type="EMBL" id="JAHWGI010001208">
    <property type="protein sequence ID" value="KAK3924903.1"/>
    <property type="molecule type" value="Genomic_DNA"/>
</dbReference>
<reference evidence="18" key="1">
    <citation type="submission" date="2021-07" db="EMBL/GenBank/DDBJ databases">
        <authorList>
            <person name="Catto M.A."/>
            <person name="Jacobson A."/>
            <person name="Kennedy G."/>
            <person name="Labadie P."/>
            <person name="Hunt B.G."/>
            <person name="Srinivasan R."/>
        </authorList>
    </citation>
    <scope>NUCLEOTIDE SEQUENCE</scope>
    <source>
        <strain evidence="18">PL_HMW_Pooled</strain>
        <tissue evidence="18">Head</tissue>
    </source>
</reference>
<proteinExistence type="inferred from homology"/>
<evidence type="ECO:0000313" key="19">
    <source>
        <dbReference type="Proteomes" id="UP001219518"/>
    </source>
</evidence>
<dbReference type="GO" id="GO:0005504">
    <property type="term" value="F:fatty acid binding"/>
    <property type="evidence" value="ECO:0007669"/>
    <property type="project" value="TreeGrafter"/>
</dbReference>
<dbReference type="GO" id="GO:0016402">
    <property type="term" value="F:pristanoyl-CoA oxidase activity"/>
    <property type="evidence" value="ECO:0007669"/>
    <property type="project" value="TreeGrafter"/>
</dbReference>
<dbReference type="PANTHER" id="PTHR10909:SF390">
    <property type="entry name" value="PEROXISOMAL ACYL-COENZYME A OXIDASE 3"/>
    <property type="match status" value="1"/>
</dbReference>
<keyword evidence="10" id="KW-0576">Peroxisome</keyword>
<feature type="active site" description="Proton acceptor" evidence="12">
    <location>
        <position position="477"/>
    </location>
</feature>
<keyword evidence="7" id="KW-0276">Fatty acid metabolism</keyword>
<feature type="domain" description="Acyl-CoA oxidase C-terminal" evidence="15">
    <location>
        <begin position="536"/>
        <end position="714"/>
    </location>
</feature>
<dbReference type="GO" id="GO:0055088">
    <property type="term" value="P:lipid homeostasis"/>
    <property type="evidence" value="ECO:0007669"/>
    <property type="project" value="TreeGrafter"/>
</dbReference>
<feature type="domain" description="Acyl-CoA oxidase C-alpha1" evidence="17">
    <location>
        <begin position="328"/>
        <end position="492"/>
    </location>
</feature>
<evidence type="ECO:0000259" key="16">
    <source>
        <dbReference type="Pfam" id="PF02770"/>
    </source>
</evidence>
<keyword evidence="6 11" id="KW-0274">FAD</keyword>
<dbReference type="InterPro" id="IPR046373">
    <property type="entry name" value="Acyl-CoA_Oxase/DH_mid-dom_sf"/>
</dbReference>
<dbReference type="InterPro" id="IPR006091">
    <property type="entry name" value="Acyl-CoA_Oxase/DH_mid-dom"/>
</dbReference>
<dbReference type="FunFam" id="1.20.140.10:FF:000010">
    <property type="entry name" value="Acyl-coenzyme A oxidase"/>
    <property type="match status" value="1"/>
</dbReference>
<dbReference type="Gene3D" id="2.40.110.10">
    <property type="entry name" value="Butyryl-CoA Dehydrogenase, subunit A, domain 2"/>
    <property type="match status" value="1"/>
</dbReference>
<comment type="similarity">
    <text evidence="4 11">Belongs to the acyl-CoA oxidase family.</text>
</comment>
<dbReference type="InterPro" id="IPR055060">
    <property type="entry name" value="ACOX_C_alpha1"/>
</dbReference>
<dbReference type="FunFam" id="1.20.140.10:FF:000007">
    <property type="entry name" value="Acyl-coenzyme A oxidase"/>
    <property type="match status" value="1"/>
</dbReference>
<dbReference type="SUPFAM" id="SSF47203">
    <property type="entry name" value="Acyl-CoA dehydrogenase C-terminal domain-like"/>
    <property type="match status" value="2"/>
</dbReference>
<feature type="compositionally biased region" description="Basic and acidic residues" evidence="14">
    <location>
        <begin position="28"/>
        <end position="39"/>
    </location>
</feature>
<evidence type="ECO:0000256" key="6">
    <source>
        <dbReference type="ARBA" id="ARBA00022827"/>
    </source>
</evidence>
<keyword evidence="8" id="KW-0560">Oxidoreductase</keyword>
<evidence type="ECO:0000256" key="3">
    <source>
        <dbReference type="ARBA" id="ARBA00005189"/>
    </source>
</evidence>
<accession>A0AAE1LM97</accession>
<dbReference type="Gene3D" id="1.20.140.10">
    <property type="entry name" value="Butyryl-CoA Dehydrogenase, subunit A, domain 3"/>
    <property type="match status" value="2"/>
</dbReference>
<feature type="binding site" evidence="13">
    <location>
        <position position="185"/>
    </location>
    <ligand>
        <name>FAD</name>
        <dbReference type="ChEBI" id="CHEBI:57692"/>
    </ligand>
</feature>
<evidence type="ECO:0000259" key="17">
    <source>
        <dbReference type="Pfam" id="PF22924"/>
    </source>
</evidence>
<dbReference type="PANTHER" id="PTHR10909">
    <property type="entry name" value="ELECTRON TRANSPORT OXIDOREDUCTASE"/>
    <property type="match status" value="1"/>
</dbReference>
<evidence type="ECO:0000256" key="7">
    <source>
        <dbReference type="ARBA" id="ARBA00022832"/>
    </source>
</evidence>
<evidence type="ECO:0000256" key="10">
    <source>
        <dbReference type="ARBA" id="ARBA00023140"/>
    </source>
</evidence>
<feature type="region of interest" description="Disordered" evidence="14">
    <location>
        <begin position="20"/>
        <end position="39"/>
    </location>
</feature>
<evidence type="ECO:0000256" key="8">
    <source>
        <dbReference type="ARBA" id="ARBA00023002"/>
    </source>
</evidence>
<dbReference type="GO" id="GO:0033540">
    <property type="term" value="P:fatty acid beta-oxidation using acyl-CoA oxidase"/>
    <property type="evidence" value="ECO:0007669"/>
    <property type="project" value="TreeGrafter"/>
</dbReference>
<dbReference type="InterPro" id="IPR009100">
    <property type="entry name" value="AcylCoA_DH/oxidase_NM_dom_sf"/>
</dbReference>
<organism evidence="18 19">
    <name type="scientific">Frankliniella fusca</name>
    <dbReference type="NCBI Taxonomy" id="407009"/>
    <lineage>
        <taxon>Eukaryota</taxon>
        <taxon>Metazoa</taxon>
        <taxon>Ecdysozoa</taxon>
        <taxon>Arthropoda</taxon>
        <taxon>Hexapoda</taxon>
        <taxon>Insecta</taxon>
        <taxon>Pterygota</taxon>
        <taxon>Neoptera</taxon>
        <taxon>Paraneoptera</taxon>
        <taxon>Thysanoptera</taxon>
        <taxon>Terebrantia</taxon>
        <taxon>Thripoidea</taxon>
        <taxon>Thripidae</taxon>
        <taxon>Frankliniella</taxon>
    </lineage>
</organism>
<evidence type="ECO:0000256" key="2">
    <source>
        <dbReference type="ARBA" id="ARBA00004275"/>
    </source>
</evidence>
<dbReference type="Pfam" id="PF22924">
    <property type="entry name" value="ACOX_C_alpha1"/>
    <property type="match status" value="1"/>
</dbReference>
<dbReference type="InterPro" id="IPR002655">
    <property type="entry name" value="Acyl-CoA_oxidase_C"/>
</dbReference>
<protein>
    <recommendedName>
        <fullName evidence="11">Acyl-coenzyme A oxidase</fullName>
    </recommendedName>
</protein>
<dbReference type="PIRSF" id="PIRSF000168">
    <property type="entry name" value="Acyl-CoA_oxidase"/>
    <property type="match status" value="1"/>
</dbReference>
<evidence type="ECO:0000256" key="11">
    <source>
        <dbReference type="PIRNR" id="PIRNR000168"/>
    </source>
</evidence>
<comment type="cofactor">
    <cofactor evidence="1">
        <name>FAD</name>
        <dbReference type="ChEBI" id="CHEBI:57692"/>
    </cofactor>
</comment>
<dbReference type="SUPFAM" id="SSF56645">
    <property type="entry name" value="Acyl-CoA dehydrogenase NM domain-like"/>
    <property type="match status" value="1"/>
</dbReference>
<dbReference type="GO" id="GO:0071949">
    <property type="term" value="F:FAD binding"/>
    <property type="evidence" value="ECO:0007669"/>
    <property type="project" value="InterPro"/>
</dbReference>
<comment type="subcellular location">
    <subcellularLocation>
        <location evidence="2">Peroxisome</location>
    </subcellularLocation>
</comment>
<evidence type="ECO:0000256" key="1">
    <source>
        <dbReference type="ARBA" id="ARBA00001974"/>
    </source>
</evidence>
<reference evidence="18" key="2">
    <citation type="journal article" date="2023" name="BMC Genomics">
        <title>Pest status, molecular evolution, and epigenetic factors derived from the genome assembly of Frankliniella fusca, a thysanopteran phytovirus vector.</title>
        <authorList>
            <person name="Catto M.A."/>
            <person name="Labadie P.E."/>
            <person name="Jacobson A.L."/>
            <person name="Kennedy G.G."/>
            <person name="Srinivasan R."/>
            <person name="Hunt B.G."/>
        </authorList>
    </citation>
    <scope>NUCLEOTIDE SEQUENCE</scope>
    <source>
        <strain evidence="18">PL_HMW_Pooled</strain>
    </source>
</reference>
<evidence type="ECO:0000256" key="9">
    <source>
        <dbReference type="ARBA" id="ARBA00023098"/>
    </source>
</evidence>
<comment type="caution">
    <text evidence="18">The sequence shown here is derived from an EMBL/GenBank/DDBJ whole genome shotgun (WGS) entry which is preliminary data.</text>
</comment>
<evidence type="ECO:0000256" key="14">
    <source>
        <dbReference type="SAM" id="MobiDB-lite"/>
    </source>
</evidence>
<dbReference type="FunFam" id="2.40.110.10:FF:000005">
    <property type="entry name" value="Acyl-coenzyme A oxidase"/>
    <property type="match status" value="1"/>
</dbReference>
<feature type="binding site" evidence="13">
    <location>
        <position position="224"/>
    </location>
    <ligand>
        <name>FAD</name>
        <dbReference type="ChEBI" id="CHEBI:57692"/>
    </ligand>
</feature>
<evidence type="ECO:0000256" key="5">
    <source>
        <dbReference type="ARBA" id="ARBA00022630"/>
    </source>
</evidence>